<sequence length="198" mass="22741">MYWYEDDIKGLERKSLKAGYSAETVFYGSSSVRLWTTLNEDFADLNPTNLGFGGSTLAACVWFFDRVMTNYNPKRLVIYAGDNDLGDGRHPEEVFIFFQQMVVKANQRFGNIPCYFISLKPSIARWPMSDQFKYTNNIIENELIKRGNNWQFIDIFKPMLDANGYPQKGLFAADGLHLSSAGYQVWKQIIRGKIIVDS</sequence>
<dbReference type="Pfam" id="PF13472">
    <property type="entry name" value="Lipase_GDSL_2"/>
    <property type="match status" value="1"/>
</dbReference>
<dbReference type="InterPro" id="IPR013830">
    <property type="entry name" value="SGNH_hydro"/>
</dbReference>
<dbReference type="GO" id="GO:0016788">
    <property type="term" value="F:hydrolase activity, acting on ester bonds"/>
    <property type="evidence" value="ECO:0007669"/>
    <property type="project" value="UniProtKB-ARBA"/>
</dbReference>
<dbReference type="Gene3D" id="3.40.50.1110">
    <property type="entry name" value="SGNH hydrolase"/>
    <property type="match status" value="1"/>
</dbReference>
<organism evidence="2 3">
    <name type="scientific">Mucilaginibacter psychrotolerans</name>
    <dbReference type="NCBI Taxonomy" id="1524096"/>
    <lineage>
        <taxon>Bacteria</taxon>
        <taxon>Pseudomonadati</taxon>
        <taxon>Bacteroidota</taxon>
        <taxon>Sphingobacteriia</taxon>
        <taxon>Sphingobacteriales</taxon>
        <taxon>Sphingobacteriaceae</taxon>
        <taxon>Mucilaginibacter</taxon>
    </lineage>
</organism>
<proteinExistence type="predicted"/>
<protein>
    <submittedName>
        <fullName evidence="2">GDSL family lipase</fullName>
    </submittedName>
</protein>
<dbReference type="RefSeq" id="WP_133228219.1">
    <property type="nucleotide sequence ID" value="NZ_SOZE01000005.1"/>
</dbReference>
<dbReference type="Proteomes" id="UP000297540">
    <property type="component" value="Unassembled WGS sequence"/>
</dbReference>
<dbReference type="AlphaFoldDB" id="A0A4Y8SIH1"/>
<name>A0A4Y8SIH1_9SPHI</name>
<dbReference type="OrthoDB" id="9790057at2"/>
<accession>A0A4Y8SIH1</accession>
<comment type="caution">
    <text evidence="2">The sequence shown here is derived from an EMBL/GenBank/DDBJ whole genome shotgun (WGS) entry which is preliminary data.</text>
</comment>
<evidence type="ECO:0000259" key="1">
    <source>
        <dbReference type="Pfam" id="PF13472"/>
    </source>
</evidence>
<evidence type="ECO:0000313" key="2">
    <source>
        <dbReference type="EMBL" id="TFF38829.1"/>
    </source>
</evidence>
<evidence type="ECO:0000313" key="3">
    <source>
        <dbReference type="Proteomes" id="UP000297540"/>
    </source>
</evidence>
<keyword evidence="3" id="KW-1185">Reference proteome</keyword>
<reference evidence="2 3" key="1">
    <citation type="journal article" date="2017" name="Int. J. Syst. Evol. Microbiol.">
        <title>Mucilaginibacterpsychrotolerans sp. nov., isolated from peatlands.</title>
        <authorList>
            <person name="Deng Y."/>
            <person name="Shen L."/>
            <person name="Xu B."/>
            <person name="Liu Y."/>
            <person name="Gu Z."/>
            <person name="Liu H."/>
            <person name="Zhou Y."/>
        </authorList>
    </citation>
    <scope>NUCLEOTIDE SEQUENCE [LARGE SCALE GENOMIC DNA]</scope>
    <source>
        <strain evidence="2 3">NH7-4</strain>
    </source>
</reference>
<gene>
    <name evidence="2" type="ORF">E2R66_07430</name>
</gene>
<dbReference type="SUPFAM" id="SSF52266">
    <property type="entry name" value="SGNH hydrolase"/>
    <property type="match status" value="1"/>
</dbReference>
<dbReference type="InterPro" id="IPR036514">
    <property type="entry name" value="SGNH_hydro_sf"/>
</dbReference>
<feature type="domain" description="SGNH hydrolase-type esterase" evidence="1">
    <location>
        <begin position="18"/>
        <end position="185"/>
    </location>
</feature>
<dbReference type="EMBL" id="SOZE01000005">
    <property type="protein sequence ID" value="TFF38829.1"/>
    <property type="molecule type" value="Genomic_DNA"/>
</dbReference>